<protein>
    <submittedName>
        <fullName evidence="2">(salmon louse) hypothetical protein</fullName>
    </submittedName>
</protein>
<reference evidence="2" key="1">
    <citation type="submission" date="2021-02" db="EMBL/GenBank/DDBJ databases">
        <authorList>
            <person name="Bekaert M."/>
        </authorList>
    </citation>
    <scope>NUCLEOTIDE SEQUENCE</scope>
    <source>
        <strain evidence="2">IoA-00</strain>
    </source>
</reference>
<accession>A0A817FES7</accession>
<gene>
    <name evidence="2" type="ORF">LSAA_229</name>
</gene>
<evidence type="ECO:0000313" key="2">
    <source>
        <dbReference type="EMBL" id="CAF2744834.1"/>
    </source>
</evidence>
<proteinExistence type="predicted"/>
<evidence type="ECO:0000256" key="1">
    <source>
        <dbReference type="SAM" id="MobiDB-lite"/>
    </source>
</evidence>
<comment type="caution">
    <text evidence="2">The sequence shown here is derived from an EMBL/GenBank/DDBJ whole genome shotgun (WGS) entry which is preliminary data.</text>
</comment>
<sequence>MEADSSLSGKDVEVAVVDIKAPEFITSRPEFWFILVENSFEKYKINKNNAIFCDALAALHPSVVLRLSEKDLLCNSYELYPIEALGVLIDSLTTLISSGTVSAIGGGSPKNDRVERASLILTPFSPSQRPVVCQTHTFFGEQVRTWCQWPSKTGVDVFNPFIHRLLKEFPGLVSLKQVCRPTKFPSEINHSIDTGDSAPSAARVRKLSPEK</sequence>
<evidence type="ECO:0000313" key="3">
    <source>
        <dbReference type="Proteomes" id="UP000675881"/>
    </source>
</evidence>
<dbReference type="Proteomes" id="UP000675881">
    <property type="component" value="Unassembled WGS sequence"/>
</dbReference>
<feature type="region of interest" description="Disordered" evidence="1">
    <location>
        <begin position="189"/>
        <end position="211"/>
    </location>
</feature>
<organism evidence="2 3">
    <name type="scientific">Lepeophtheirus salmonis</name>
    <name type="common">Salmon louse</name>
    <name type="synonym">Caligus salmonis</name>
    <dbReference type="NCBI Taxonomy" id="72036"/>
    <lineage>
        <taxon>Eukaryota</taxon>
        <taxon>Metazoa</taxon>
        <taxon>Ecdysozoa</taxon>
        <taxon>Arthropoda</taxon>
        <taxon>Crustacea</taxon>
        <taxon>Multicrustacea</taxon>
        <taxon>Hexanauplia</taxon>
        <taxon>Copepoda</taxon>
        <taxon>Siphonostomatoida</taxon>
        <taxon>Caligidae</taxon>
        <taxon>Lepeophtheirus</taxon>
    </lineage>
</organism>
<name>A0A817FES7_LEPSM</name>
<keyword evidence="3" id="KW-1185">Reference proteome</keyword>
<dbReference type="EMBL" id="CAJNVT010000080">
    <property type="protein sequence ID" value="CAF2744834.1"/>
    <property type="molecule type" value="Genomic_DNA"/>
</dbReference>
<dbReference type="AlphaFoldDB" id="A0A817FES7"/>